<evidence type="ECO:0000256" key="3">
    <source>
        <dbReference type="SAM" id="SignalP"/>
    </source>
</evidence>
<accession>A0A0A0V5C7</accession>
<evidence type="ECO:0000256" key="2">
    <source>
        <dbReference type="ARBA" id="ARBA00022525"/>
    </source>
</evidence>
<dbReference type="Pfam" id="PF15430">
    <property type="entry name" value="SVWC"/>
    <property type="match status" value="1"/>
</dbReference>
<proteinExistence type="evidence at transcript level"/>
<feature type="domain" description="Single" evidence="4">
    <location>
        <begin position="30"/>
        <end position="94"/>
    </location>
</feature>
<protein>
    <submittedName>
        <fullName evidence="5">PXCC family protein</fullName>
    </submittedName>
</protein>
<dbReference type="GO" id="GO:0005576">
    <property type="term" value="C:extracellular region"/>
    <property type="evidence" value="ECO:0007669"/>
    <property type="project" value="UniProtKB-SubCell"/>
</dbReference>
<dbReference type="InterPro" id="IPR053308">
    <property type="entry name" value="Vago-like"/>
</dbReference>
<organism evidence="5">
    <name type="scientific">Scytodes thoracica</name>
    <name type="common">Spitting spider</name>
    <name type="synonym">Aranea thoracica</name>
    <dbReference type="NCBI Taxonomy" id="1112478"/>
    <lineage>
        <taxon>Eukaryota</taxon>
        <taxon>Metazoa</taxon>
        <taxon>Ecdysozoa</taxon>
        <taxon>Arthropoda</taxon>
        <taxon>Chelicerata</taxon>
        <taxon>Arachnida</taxon>
        <taxon>Araneae</taxon>
        <taxon>Araneomorphae</taxon>
        <taxon>Haplogynae</taxon>
        <taxon>Scytodoidea</taxon>
        <taxon>Scytodidae</taxon>
        <taxon>Scytodes</taxon>
    </lineage>
</organism>
<dbReference type="PANTHER" id="PTHR39957">
    <property type="entry name" value="AT09846P1-RELATED"/>
    <property type="match status" value="1"/>
</dbReference>
<dbReference type="EMBL" id="KF860375">
    <property type="protein sequence ID" value="AIW62392.1"/>
    <property type="molecule type" value="mRNA"/>
</dbReference>
<feature type="signal peptide" evidence="3">
    <location>
        <begin position="1"/>
        <end position="18"/>
    </location>
</feature>
<dbReference type="PANTHER" id="PTHR39957:SF1">
    <property type="entry name" value="AT09846P1-RELATED"/>
    <property type="match status" value="1"/>
</dbReference>
<dbReference type="InterPro" id="IPR029277">
    <property type="entry name" value="SVWC_dom"/>
</dbReference>
<keyword evidence="2" id="KW-0964">Secreted</keyword>
<name>A0A0A0V5C7_SCYTH</name>
<evidence type="ECO:0000259" key="4">
    <source>
        <dbReference type="SMART" id="SM01318"/>
    </source>
</evidence>
<comment type="subcellular location">
    <subcellularLocation>
        <location evidence="1">Secreted</location>
    </subcellularLocation>
</comment>
<dbReference type="AlphaFoldDB" id="A0A0A0V5C7"/>
<reference evidence="5" key="2">
    <citation type="journal article" date="2014" name="J. Proteome Res.">
        <title>Spit and venom from scytodes spiders: a diverse and distinct cocktail.</title>
        <authorList>
            <person name="Zobel-Thropp P.A."/>
            <person name="Correa S.M."/>
            <person name="Garb J.E."/>
            <person name="Binford G.J."/>
        </authorList>
    </citation>
    <scope>NUCLEOTIDE SEQUENCE</scope>
    <source>
        <tissue evidence="5">Venom gland</tissue>
    </source>
</reference>
<feature type="chain" id="PRO_5001970620" evidence="3">
    <location>
        <begin position="19"/>
        <end position="108"/>
    </location>
</feature>
<keyword evidence="3" id="KW-0732">Signal</keyword>
<sequence length="108" mass="11941">MKTLGLFLCIVLYAVAEAAVPHKRGDVDGCMIEGHFVKVGEEYNSKSQCSMLKCYGPGNYGGSGCAESMCSGEYRDIPGDRTKPYPDCCPDVECLEVKIRRKHHFLND</sequence>
<evidence type="ECO:0000313" key="5">
    <source>
        <dbReference type="EMBL" id="AIW62392.1"/>
    </source>
</evidence>
<evidence type="ECO:0000256" key="1">
    <source>
        <dbReference type="ARBA" id="ARBA00004613"/>
    </source>
</evidence>
<reference evidence="5" key="1">
    <citation type="submission" date="2013-11" db="EMBL/GenBank/DDBJ databases">
        <authorList>
            <person name="Thropp P.A."/>
            <person name="Correa S.M."/>
            <person name="Garb J.E."/>
            <person name="Binford G.J."/>
        </authorList>
    </citation>
    <scope>NUCLEOTIDE SEQUENCE</scope>
    <source>
        <tissue evidence="5">Venom gland</tissue>
    </source>
</reference>
<dbReference type="SMART" id="SM01318">
    <property type="entry name" value="SVWC"/>
    <property type="match status" value="1"/>
</dbReference>